<evidence type="ECO:0000256" key="2">
    <source>
        <dbReference type="ARBA" id="ARBA00022741"/>
    </source>
</evidence>
<evidence type="ECO:0000256" key="9">
    <source>
        <dbReference type="ARBA" id="ARBA00023204"/>
    </source>
</evidence>
<evidence type="ECO:0000256" key="1">
    <source>
        <dbReference type="ARBA" id="ARBA00022722"/>
    </source>
</evidence>
<dbReference type="InterPro" id="IPR027417">
    <property type="entry name" value="P-loop_NTPase"/>
</dbReference>
<organism evidence="13 14">
    <name type="scientific">Thioalkalivibrio paradoxus ARh 1</name>
    <dbReference type="NCBI Taxonomy" id="713585"/>
    <lineage>
        <taxon>Bacteria</taxon>
        <taxon>Pseudomonadati</taxon>
        <taxon>Pseudomonadota</taxon>
        <taxon>Gammaproteobacteria</taxon>
        <taxon>Chromatiales</taxon>
        <taxon>Ectothiorhodospiraceae</taxon>
        <taxon>Thioalkalivibrio</taxon>
    </lineage>
</organism>
<comment type="function">
    <text evidence="10">A helicase/nuclease that prepares dsDNA breaks (DSB) for recombinational DNA repair. Binds to DSBs and unwinds DNA via a highly rapid and processive ATP-dependent bidirectional helicase activity. Unwinds dsDNA until it encounters a Chi (crossover hotspot instigator) sequence from the 3' direction. Cuts ssDNA a few nucleotides 3' to the Chi site. The properties and activities of the enzyme are changed at Chi. The Chi-altered holoenzyme produces a long 3'-ssDNA overhang and facilitates RecA-binding to the ssDNA for homologous DNA recombination and repair. Holoenzyme degrades any linearized DNA that is unable to undergo homologous recombination. In the holoenzyme this subunit recognizes the wild-type Chi sequence, and when added to isolated RecB increases its ATP-dependent helicase processivity.</text>
</comment>
<dbReference type="OrthoDB" id="9762834at2"/>
<keyword evidence="8 10" id="KW-0238">DNA-binding</keyword>
<dbReference type="GO" id="GO:0003678">
    <property type="term" value="F:DNA helicase activity"/>
    <property type="evidence" value="ECO:0007669"/>
    <property type="project" value="UniProtKB-UniRule"/>
</dbReference>
<dbReference type="STRING" id="713585.THITH_00735"/>
<comment type="miscellaneous">
    <text evidence="10">In the RecBCD complex, RecB has a slow 3'-5' helicase, an exonuclease activity and loads RecA onto ssDNA, RecD has a fast 5'-3' helicase activity, while RecC stimulates the ATPase and processivity of the RecB helicase and contributes to recognition of the Chi site.</text>
</comment>
<dbReference type="Pfam" id="PF04257">
    <property type="entry name" value="Exonuc_V_gamma"/>
    <property type="match status" value="1"/>
</dbReference>
<dbReference type="AlphaFoldDB" id="W0DJH9"/>
<dbReference type="GO" id="GO:0000724">
    <property type="term" value="P:double-strand break repair via homologous recombination"/>
    <property type="evidence" value="ECO:0007669"/>
    <property type="project" value="UniProtKB-UniRule"/>
</dbReference>
<comment type="subunit">
    <text evidence="10">Heterotrimer of RecB, RecC and RecD. All subunits contribute to DNA-binding.</text>
</comment>
<evidence type="ECO:0000256" key="7">
    <source>
        <dbReference type="ARBA" id="ARBA00022840"/>
    </source>
</evidence>
<feature type="domain" description="RecC C-terminal" evidence="12">
    <location>
        <begin position="874"/>
        <end position="1115"/>
    </location>
</feature>
<comment type="similarity">
    <text evidence="10">Belongs to the RecC family.</text>
</comment>
<keyword evidence="3 10" id="KW-0227">DNA damage</keyword>
<dbReference type="GO" id="GO:0003677">
    <property type="term" value="F:DNA binding"/>
    <property type="evidence" value="ECO:0007669"/>
    <property type="project" value="UniProtKB-UniRule"/>
</dbReference>
<evidence type="ECO:0000313" key="14">
    <source>
        <dbReference type="Proteomes" id="UP000005289"/>
    </source>
</evidence>
<evidence type="ECO:0000259" key="12">
    <source>
        <dbReference type="Pfam" id="PF17946"/>
    </source>
</evidence>
<keyword evidence="6 10" id="KW-0269">Exonuclease</keyword>
<dbReference type="NCBIfam" id="TIGR01450">
    <property type="entry name" value="recC"/>
    <property type="match status" value="1"/>
</dbReference>
<dbReference type="SUPFAM" id="SSF52980">
    <property type="entry name" value="Restriction endonuclease-like"/>
    <property type="match status" value="1"/>
</dbReference>
<evidence type="ECO:0000256" key="5">
    <source>
        <dbReference type="ARBA" id="ARBA00022806"/>
    </source>
</evidence>
<dbReference type="Gene3D" id="3.40.50.300">
    <property type="entry name" value="P-loop containing nucleotide triphosphate hydrolases"/>
    <property type="match status" value="2"/>
</dbReference>
<sequence length="1184" mass="132106">MADAGSLVPGFMVVHGNRMHDLRALAVEWLRRYPLSPLENEVILVQSNGIAQWLKLALARDPGQDDGGCGIAAALDVQLPARFLWSAYRAVLGADALPDESPLAKSPLAWRLMRLLPECLEAPQFASLARFLGDDPDLRKRWQLAGRLADLFDQYQVYRADWLDDWAERRDVLRDAHGAPRPLPDGQCWQAALWRAVLDDLEPGQREQSRAAVHRRFMARIPGLDQRPPGLPRRVIVFGISSLPAQALEALEALGRLCQVLLCVHNPCEHYWADIVADRDLLRAQRQRQARKPGMPEDLGDADLHQHAHPLLAAWGKQGRDYIRLLDLHDDPQRYGHLLEALRWQRIDLFESHGGTTLLNQLQDDIRELRPLHETRAHWPAVNPALDQSLRFHVAHSPQREVEVLHDQLLDRFQRDPTLRPRDVIVMVPDVEAYAPQVQAVFGQVEPDDPRYLPFALSDRSRRGREPLLVALEQLLALPESRLAVSDLLDLLEVPALRRRFGIRDDGLQRLHAWIEGAGIRWGLDAAQRASLGLPDGLEQNTWQFGLRRMLLGYAVGGPGSDPGAWNGIEPYDEVGGLDAALVGQLDALLAALGRWWSRLGRDASPSQWAERLRELLRDFFEPEEEREQWLLTRLDDALEDWEAACQLARTDEPLPLTVVRESWLATIDEPGLSQRFLGGAVNVCTLMPMRAVPFRIVCLLGMNDGEYPRIPTPADFDLMARHYRPGDRSRREDDRYLFLEALLSAREQLYVSWVGRSVRDDSERPPSVLVTQLRDHVAAGWRLAAPEDSAGAGERRGLLEALTVEHPLQPFSPRNFPADGTGPLFTYAREWEPMHRSAPEVASDSGSRGPESAETGGAAAFPPLPERDVDALLTPEDLGRFLRNPVQHFFNRRLGVFFDEQAAAPEDHEPFSLDGLGKWEVRDRLAAAALAQPDEPAAWPVRIDAALQGLRRSGWFPIGGIGTRLADGLQNEVGDLLERYRHCAARFPGRIEGSRRLAFADAGVAVEGELAGLRADPEGRPAVLRHRVAKLRGSAPAWRYDALAFAWVQHLLANATGFGLTTLVVGTDADLEWRPLEREAAETALRGLLDGWREGQRAPLPVACQTACAWLEAEAMDKDPADSAGKVYAGNWNQPGEVGRSPYHARVYPTAESLIGALAFRHWAGVLYGPLLQATRADAEAGA</sequence>
<dbReference type="PANTHER" id="PTHR30591:SF1">
    <property type="entry name" value="RECBCD ENZYME SUBUNIT RECC"/>
    <property type="match status" value="1"/>
</dbReference>
<keyword evidence="2 10" id="KW-0547">Nucleotide-binding</keyword>
<dbReference type="GO" id="GO:0005524">
    <property type="term" value="F:ATP binding"/>
    <property type="evidence" value="ECO:0007669"/>
    <property type="project" value="UniProtKB-UniRule"/>
</dbReference>
<feature type="region of interest" description="Disordered" evidence="11">
    <location>
        <begin position="836"/>
        <end position="866"/>
    </location>
</feature>
<protein>
    <recommendedName>
        <fullName evidence="10">RecBCD enzyme subunit RecC</fullName>
    </recommendedName>
    <alternativeName>
        <fullName evidence="10">Exonuclease V subunit RecC</fullName>
        <shortName evidence="10">ExoV subunit RecC</shortName>
    </alternativeName>
    <alternativeName>
        <fullName evidence="10">Helicase/nuclease RecBCD subunit RecC</fullName>
    </alternativeName>
</protein>
<keyword evidence="4 10" id="KW-0378">Hydrolase</keyword>
<dbReference type="InterPro" id="IPR041500">
    <property type="entry name" value="RecC_C"/>
</dbReference>
<dbReference type="Gene3D" id="3.40.50.10930">
    <property type="match status" value="1"/>
</dbReference>
<evidence type="ECO:0000256" key="10">
    <source>
        <dbReference type="HAMAP-Rule" id="MF_01486"/>
    </source>
</evidence>
<proteinExistence type="inferred from homology"/>
<dbReference type="Gene3D" id="1.10.10.160">
    <property type="match status" value="1"/>
</dbReference>
<dbReference type="GO" id="GO:0008854">
    <property type="term" value="F:exodeoxyribonuclease V activity"/>
    <property type="evidence" value="ECO:0007669"/>
    <property type="project" value="InterPro"/>
</dbReference>
<keyword evidence="14" id="KW-1185">Reference proteome</keyword>
<dbReference type="PANTHER" id="PTHR30591">
    <property type="entry name" value="RECBCD ENZYME SUBUNIT RECC"/>
    <property type="match status" value="1"/>
</dbReference>
<accession>W0DJH9</accession>
<dbReference type="PIRSF" id="PIRSF000980">
    <property type="entry name" value="RecC"/>
    <property type="match status" value="1"/>
</dbReference>
<evidence type="ECO:0000256" key="4">
    <source>
        <dbReference type="ARBA" id="ARBA00022801"/>
    </source>
</evidence>
<evidence type="ECO:0000256" key="11">
    <source>
        <dbReference type="SAM" id="MobiDB-lite"/>
    </source>
</evidence>
<name>W0DJH9_9GAMM</name>
<dbReference type="Gene3D" id="1.10.10.990">
    <property type="match status" value="1"/>
</dbReference>
<dbReference type="EMBL" id="CP007029">
    <property type="protein sequence ID" value="AHE97045.1"/>
    <property type="molecule type" value="Genomic_DNA"/>
</dbReference>
<dbReference type="KEGG" id="tti:THITH_00735"/>
<evidence type="ECO:0000256" key="3">
    <source>
        <dbReference type="ARBA" id="ARBA00022763"/>
    </source>
</evidence>
<keyword evidence="7 10" id="KW-0067">ATP-binding</keyword>
<dbReference type="HOGENOM" id="CLU_007513_1_0_6"/>
<gene>
    <name evidence="10" type="primary">recC</name>
    <name evidence="13" type="ORF">THITH_00735</name>
</gene>
<dbReference type="Proteomes" id="UP000005289">
    <property type="component" value="Chromosome"/>
</dbReference>
<dbReference type="InterPro" id="IPR011335">
    <property type="entry name" value="Restrct_endonuc-II-like"/>
</dbReference>
<dbReference type="SUPFAM" id="SSF52540">
    <property type="entry name" value="P-loop containing nucleoside triphosphate hydrolases"/>
    <property type="match status" value="2"/>
</dbReference>
<evidence type="ECO:0000313" key="13">
    <source>
        <dbReference type="EMBL" id="AHE97045.1"/>
    </source>
</evidence>
<dbReference type="GO" id="GO:0009338">
    <property type="term" value="C:exodeoxyribonuclease V complex"/>
    <property type="evidence" value="ECO:0007669"/>
    <property type="project" value="InterPro"/>
</dbReference>
<dbReference type="InterPro" id="IPR006697">
    <property type="entry name" value="RecC"/>
</dbReference>
<keyword evidence="5 10" id="KW-0347">Helicase</keyword>
<evidence type="ECO:0000256" key="6">
    <source>
        <dbReference type="ARBA" id="ARBA00022839"/>
    </source>
</evidence>
<evidence type="ECO:0000256" key="8">
    <source>
        <dbReference type="ARBA" id="ARBA00023125"/>
    </source>
</evidence>
<reference evidence="13 14" key="1">
    <citation type="submission" date="2013-12" db="EMBL/GenBank/DDBJ databases">
        <authorList>
            <consortium name="DOE Joint Genome Institute"/>
            <person name="Muyzer G."/>
            <person name="Huntemann M."/>
            <person name="Han J."/>
            <person name="Chen A."/>
            <person name="Kyrpides N."/>
            <person name="Mavromatis K."/>
            <person name="Markowitz V."/>
            <person name="Palaniappan K."/>
            <person name="Ivanova N."/>
            <person name="Schaumberg A."/>
            <person name="Pati A."/>
            <person name="Liolios K."/>
            <person name="Nordberg H.P."/>
            <person name="Cantor M.N."/>
            <person name="Hua S.X."/>
            <person name="Woyke T."/>
        </authorList>
    </citation>
    <scope>NUCLEOTIDE SEQUENCE [LARGE SCALE GENOMIC DNA]</scope>
    <source>
        <strain evidence="13 14">ARh 1</strain>
    </source>
</reference>
<dbReference type="InterPro" id="IPR013986">
    <property type="entry name" value="DExx_box_DNA_helicase_dom_sf"/>
</dbReference>
<dbReference type="Pfam" id="PF17946">
    <property type="entry name" value="RecC_C"/>
    <property type="match status" value="1"/>
</dbReference>
<keyword evidence="9 10" id="KW-0234">DNA repair</keyword>
<keyword evidence="1 10" id="KW-0540">Nuclease</keyword>
<dbReference type="RefSeq" id="WP_006746442.1">
    <property type="nucleotide sequence ID" value="NZ_CP007029.1"/>
</dbReference>
<dbReference type="HAMAP" id="MF_01486">
    <property type="entry name" value="RecC"/>
    <property type="match status" value="1"/>
</dbReference>